<reference evidence="1 2" key="1">
    <citation type="submission" date="2020-07" db="EMBL/GenBank/DDBJ databases">
        <title>Complete genome sequence analysis of Acidithiobacillus ferrivorans XJFY6S-08 reveals extreme environmental adaptation to alpine acid mine drainage.</title>
        <authorList>
            <person name="Yan L."/>
            <person name="Ni Y."/>
        </authorList>
    </citation>
    <scope>NUCLEOTIDE SEQUENCE [LARGE SCALE GENOMIC DNA]</scope>
    <source>
        <strain evidence="1 2">XJFY6S-08</strain>
    </source>
</reference>
<gene>
    <name evidence="1" type="ORF">H2515_11135</name>
</gene>
<protein>
    <submittedName>
        <fullName evidence="1">Uncharacterized protein</fullName>
    </submittedName>
</protein>
<sequence>MANWLKGRRMIRQLDVLAVLYAVEHKPMALLGEDDLLSARIQLLTDLQASIDYARVAEVVKECGMAVAPHDQPLEAALRILVTAVVGEAMKNAISAAEDGDDGILESINGMLRELLAGWEGALVGVTTHAAELCRRQLGRDLAAVMKILEAFGMIQKTAKILALPAPTAMM</sequence>
<evidence type="ECO:0000313" key="2">
    <source>
        <dbReference type="Proteomes" id="UP000595420"/>
    </source>
</evidence>
<dbReference type="EMBL" id="CP059488">
    <property type="protein sequence ID" value="QQD71976.1"/>
    <property type="molecule type" value="Genomic_DNA"/>
</dbReference>
<dbReference type="AlphaFoldDB" id="A0A7T4WC97"/>
<accession>A0A7T4WC97</accession>
<name>A0A7T4WC97_9PROT</name>
<dbReference type="Proteomes" id="UP000595420">
    <property type="component" value="Chromosome"/>
</dbReference>
<organism evidence="1 2">
    <name type="scientific">Acidithiobacillus ferrivorans</name>
    <dbReference type="NCBI Taxonomy" id="160808"/>
    <lineage>
        <taxon>Bacteria</taxon>
        <taxon>Pseudomonadati</taxon>
        <taxon>Pseudomonadota</taxon>
        <taxon>Acidithiobacillia</taxon>
        <taxon>Acidithiobacillales</taxon>
        <taxon>Acidithiobacillaceae</taxon>
        <taxon>Acidithiobacillus</taxon>
    </lineage>
</organism>
<evidence type="ECO:0000313" key="1">
    <source>
        <dbReference type="EMBL" id="QQD71976.1"/>
    </source>
</evidence>
<proteinExistence type="predicted"/>